<dbReference type="SUPFAM" id="SSF53474">
    <property type="entry name" value="alpha/beta-Hydrolases"/>
    <property type="match status" value="1"/>
</dbReference>
<dbReference type="Pfam" id="PF02627">
    <property type="entry name" value="CMD"/>
    <property type="match status" value="1"/>
</dbReference>
<dbReference type="Proteomes" id="UP001168823">
    <property type="component" value="Unassembled WGS sequence"/>
</dbReference>
<evidence type="ECO:0000313" key="4">
    <source>
        <dbReference type="EMBL" id="MDO3637289.1"/>
    </source>
</evidence>
<sequence length="424" mass="44613">MTGPRLVATDFGGPAGGPLLLLGPSLGTSAQSLWGPAAPHLTGHFRVVAWDLPGHGHSPPASPFDVDDLAAAVLALADEASAAGGFHYAGDSLGGAVGLQLLLAAPDRVHSATLICTGAVIGTPAGWRERAAIVRASGVDALVDVAAQRWFSPGFLDRAPEAGAALLTALRATDAESYALACEALAAFDVTARLAEIAAPVLAIAGSDDVPTPPQDLRRIADGVADGRLVVLPGVGHLAPAEAPHRVAELVVEHVHRHRPDVISARSRSLGDGERAEITRYDAGMAVRRQVLGDDHVDRAQAQTTPFSADFQTLITEYAWGSIWTRPGLDRRSRSLITLTALVARGHHEELAMHVRAARRNGLSVDEIKELLLQTAIYCGVPDANTAFRIAGRVLGEDDAVRDRAVRDNPTRDNPARNTEEEPS</sequence>
<dbReference type="Gene3D" id="3.40.50.1820">
    <property type="entry name" value="alpha/beta hydrolase"/>
    <property type="match status" value="1"/>
</dbReference>
<dbReference type="InterPro" id="IPR052512">
    <property type="entry name" value="4CMD/NDH-1_regulator"/>
</dbReference>
<protein>
    <submittedName>
        <fullName evidence="4">4-carboxymuconolactone decarboxylase</fullName>
        <ecNumber evidence="4">4.1.1.44</ecNumber>
    </submittedName>
</protein>
<feature type="domain" description="AB hydrolase-1" evidence="2">
    <location>
        <begin position="18"/>
        <end position="243"/>
    </location>
</feature>
<dbReference type="EMBL" id="JAUMSQ010000117">
    <property type="protein sequence ID" value="MDO3637289.1"/>
    <property type="molecule type" value="Genomic_DNA"/>
</dbReference>
<keyword evidence="4" id="KW-0456">Lyase</keyword>
<accession>A0ABT8UM85</accession>
<dbReference type="InterPro" id="IPR029032">
    <property type="entry name" value="AhpD-like"/>
</dbReference>
<dbReference type="EC" id="4.1.1.44" evidence="4"/>
<dbReference type="PANTHER" id="PTHR33570:SF2">
    <property type="entry name" value="CARBOXYMUCONOLACTONE DECARBOXYLASE-LIKE DOMAIN-CONTAINING PROTEIN"/>
    <property type="match status" value="1"/>
</dbReference>
<organism evidence="4 5">
    <name type="scientific">Mycolicibacterium arseniciresistens</name>
    <dbReference type="NCBI Taxonomy" id="3062257"/>
    <lineage>
        <taxon>Bacteria</taxon>
        <taxon>Bacillati</taxon>
        <taxon>Actinomycetota</taxon>
        <taxon>Actinomycetes</taxon>
        <taxon>Mycobacteriales</taxon>
        <taxon>Mycobacteriaceae</taxon>
        <taxon>Mycolicibacterium</taxon>
    </lineage>
</organism>
<evidence type="ECO:0000313" key="5">
    <source>
        <dbReference type="Proteomes" id="UP001168823"/>
    </source>
</evidence>
<feature type="domain" description="Carboxymuconolactone decarboxylase-like" evidence="3">
    <location>
        <begin position="310"/>
        <end position="391"/>
    </location>
</feature>
<dbReference type="InterPro" id="IPR000073">
    <property type="entry name" value="AB_hydrolase_1"/>
</dbReference>
<dbReference type="SUPFAM" id="SSF69118">
    <property type="entry name" value="AhpD-like"/>
    <property type="match status" value="1"/>
</dbReference>
<evidence type="ECO:0000259" key="3">
    <source>
        <dbReference type="Pfam" id="PF02627"/>
    </source>
</evidence>
<dbReference type="Pfam" id="PF00561">
    <property type="entry name" value="Abhydrolase_1"/>
    <property type="match status" value="1"/>
</dbReference>
<dbReference type="PRINTS" id="PR00111">
    <property type="entry name" value="ABHYDROLASE"/>
</dbReference>
<dbReference type="Gene3D" id="1.20.1290.10">
    <property type="entry name" value="AhpD-like"/>
    <property type="match status" value="1"/>
</dbReference>
<gene>
    <name evidence="4" type="primary">pcaC</name>
    <name evidence="4" type="ORF">Q2100_16215</name>
</gene>
<dbReference type="GO" id="GO:0047575">
    <property type="term" value="F:4-carboxymuconolactone decarboxylase activity"/>
    <property type="evidence" value="ECO:0007669"/>
    <property type="project" value="UniProtKB-EC"/>
</dbReference>
<evidence type="ECO:0000256" key="1">
    <source>
        <dbReference type="SAM" id="MobiDB-lite"/>
    </source>
</evidence>
<keyword evidence="5" id="KW-1185">Reference proteome</keyword>
<dbReference type="PANTHER" id="PTHR33570">
    <property type="entry name" value="4-CARBOXYMUCONOLACTONE DECARBOXYLASE FAMILY PROTEIN"/>
    <property type="match status" value="1"/>
</dbReference>
<dbReference type="RefSeq" id="WP_302914910.1">
    <property type="nucleotide sequence ID" value="NZ_JAUMSQ010000117.1"/>
</dbReference>
<comment type="caution">
    <text evidence="4">The sequence shown here is derived from an EMBL/GenBank/DDBJ whole genome shotgun (WGS) entry which is preliminary data.</text>
</comment>
<proteinExistence type="predicted"/>
<reference evidence="4" key="1">
    <citation type="submission" date="2023-07" db="EMBL/GenBank/DDBJ databases">
        <title>Mycolicibacterium sp. nov., a novel bacterial species.</title>
        <authorList>
            <person name="Cao Y."/>
        </authorList>
    </citation>
    <scope>NUCLEOTIDE SEQUENCE</scope>
    <source>
        <strain evidence="4">KC 300</strain>
    </source>
</reference>
<dbReference type="InterPro" id="IPR003779">
    <property type="entry name" value="CMD-like"/>
</dbReference>
<dbReference type="NCBIfam" id="TIGR02425">
    <property type="entry name" value="decarb_PcaC"/>
    <property type="match status" value="1"/>
</dbReference>
<feature type="region of interest" description="Disordered" evidence="1">
    <location>
        <begin position="401"/>
        <end position="424"/>
    </location>
</feature>
<evidence type="ECO:0000259" key="2">
    <source>
        <dbReference type="Pfam" id="PF00561"/>
    </source>
</evidence>
<dbReference type="InterPro" id="IPR029058">
    <property type="entry name" value="AB_hydrolase_fold"/>
</dbReference>
<dbReference type="InterPro" id="IPR012788">
    <property type="entry name" value="Decarb_PcaC"/>
</dbReference>
<name>A0ABT8UM85_9MYCO</name>